<dbReference type="InterPro" id="IPR050282">
    <property type="entry name" value="Cycloisomerase_2"/>
</dbReference>
<dbReference type="AlphaFoldDB" id="A0A437PPK5"/>
<reference evidence="3 4" key="1">
    <citation type="submission" date="2019-01" db="EMBL/GenBank/DDBJ databases">
        <authorList>
            <person name="Chen W.-M."/>
        </authorList>
    </citation>
    <scope>NUCLEOTIDE SEQUENCE [LARGE SCALE GENOMIC DNA]</scope>
    <source>
        <strain evidence="3 4">FSY-15</strain>
    </source>
</reference>
<name>A0A437PPK5_9BACT</name>
<dbReference type="InterPro" id="IPR015943">
    <property type="entry name" value="WD40/YVTN_repeat-like_dom_sf"/>
</dbReference>
<comment type="caution">
    <text evidence="3">The sequence shown here is derived from an EMBL/GenBank/DDBJ whole genome shotgun (WGS) entry which is preliminary data.</text>
</comment>
<gene>
    <name evidence="3" type="ORF">EOJ36_09725</name>
</gene>
<dbReference type="GO" id="GO:0017057">
    <property type="term" value="F:6-phosphogluconolactonase activity"/>
    <property type="evidence" value="ECO:0007669"/>
    <property type="project" value="TreeGrafter"/>
</dbReference>
<keyword evidence="4" id="KW-1185">Reference proteome</keyword>
<comment type="similarity">
    <text evidence="1">Belongs to the cycloisomerase 2 family.</text>
</comment>
<dbReference type="GO" id="GO:0006006">
    <property type="term" value="P:glucose metabolic process"/>
    <property type="evidence" value="ECO:0007669"/>
    <property type="project" value="UniProtKB-KW"/>
</dbReference>
<evidence type="ECO:0000256" key="1">
    <source>
        <dbReference type="ARBA" id="ARBA00005564"/>
    </source>
</evidence>
<dbReference type="SUPFAM" id="SSF51004">
    <property type="entry name" value="C-terminal (heme d1) domain of cytochrome cd1-nitrite reductase"/>
    <property type="match status" value="1"/>
</dbReference>
<organism evidence="3 4">
    <name type="scientific">Sandaracinomonas limnophila</name>
    <dbReference type="NCBI Taxonomy" id="1862386"/>
    <lineage>
        <taxon>Bacteria</taxon>
        <taxon>Pseudomonadati</taxon>
        <taxon>Bacteroidota</taxon>
        <taxon>Cytophagia</taxon>
        <taxon>Cytophagales</taxon>
        <taxon>Flectobacillaceae</taxon>
        <taxon>Sandaracinomonas</taxon>
    </lineage>
</organism>
<dbReference type="OrthoDB" id="9790815at2"/>
<accession>A0A437PPK5</accession>
<evidence type="ECO:0000313" key="3">
    <source>
        <dbReference type="EMBL" id="RVU24191.1"/>
    </source>
</evidence>
<dbReference type="PANTHER" id="PTHR30344:SF1">
    <property type="entry name" value="6-PHOSPHOGLUCONOLACTONASE"/>
    <property type="match status" value="1"/>
</dbReference>
<dbReference type="InterPro" id="IPR019405">
    <property type="entry name" value="Lactonase_7-beta_prop"/>
</dbReference>
<proteinExistence type="inferred from homology"/>
<dbReference type="GO" id="GO:0005829">
    <property type="term" value="C:cytosol"/>
    <property type="evidence" value="ECO:0007669"/>
    <property type="project" value="TreeGrafter"/>
</dbReference>
<evidence type="ECO:0000256" key="2">
    <source>
        <dbReference type="ARBA" id="ARBA00022526"/>
    </source>
</evidence>
<sequence length="347" mass="39172">MIFILAQVLQILIGSYTDKNAGLEFYLLDLQQNKVQKAYQIKQENASFFCFSKSKEFLFVVSEKGDQNSSLSAYKRFPNGKYGLINSFPTLGNDPCYVTYRESSQTVYVANYSGGSVSVFDFSKNSLKPIKQLLVYKGKSVNVARQEAPHAHKVVISPDNKYLFVTDLGSDRVYQHRILVDGKLWPNYKSYHLNPGAGPRHLSFHPNGKFAYLLNELSGTVDVFLYKNEVLEKVQSIVCDDSKAESKASAHIEVSPDWNWLVCSNRITKDELVVYKILPTGQLIFKNRIPVAKKPRFFTFDKSGKILFVASQDENKVQLYSFDAKTGNISAKGLDITVRKPVVVGEL</sequence>
<keyword evidence="2" id="KW-0119">Carbohydrate metabolism</keyword>
<evidence type="ECO:0000313" key="4">
    <source>
        <dbReference type="Proteomes" id="UP000282832"/>
    </source>
</evidence>
<dbReference type="InterPro" id="IPR011048">
    <property type="entry name" value="Haem_d1_sf"/>
</dbReference>
<protein>
    <submittedName>
        <fullName evidence="3">Lactonase family protein</fullName>
    </submittedName>
</protein>
<dbReference type="Proteomes" id="UP000282832">
    <property type="component" value="Unassembled WGS sequence"/>
</dbReference>
<dbReference type="Gene3D" id="2.130.10.10">
    <property type="entry name" value="YVTN repeat-like/Quinoprotein amine dehydrogenase"/>
    <property type="match status" value="1"/>
</dbReference>
<dbReference type="PANTHER" id="PTHR30344">
    <property type="entry name" value="6-PHOSPHOGLUCONOLACTONASE-RELATED"/>
    <property type="match status" value="1"/>
</dbReference>
<dbReference type="Pfam" id="PF10282">
    <property type="entry name" value="Lactonase"/>
    <property type="match status" value="1"/>
</dbReference>
<dbReference type="EMBL" id="SACY01000004">
    <property type="protein sequence ID" value="RVU24191.1"/>
    <property type="molecule type" value="Genomic_DNA"/>
</dbReference>
<keyword evidence="2" id="KW-0313">Glucose metabolism</keyword>
<dbReference type="RefSeq" id="WP_127804822.1">
    <property type="nucleotide sequence ID" value="NZ_SACY01000004.1"/>
</dbReference>